<dbReference type="RefSeq" id="WP_076202596.1">
    <property type="nucleotide sequence ID" value="NZ_MBER01000010.1"/>
</dbReference>
<proteinExistence type="predicted"/>
<feature type="compositionally biased region" description="Basic and acidic residues" evidence="1">
    <location>
        <begin position="220"/>
        <end position="235"/>
    </location>
</feature>
<comment type="caution">
    <text evidence="2">The sequence shown here is derived from an EMBL/GenBank/DDBJ whole genome shotgun (WGS) entry which is preliminary data.</text>
</comment>
<feature type="region of interest" description="Disordered" evidence="1">
    <location>
        <begin position="208"/>
        <end position="241"/>
    </location>
</feature>
<organism evidence="2 3">
    <name type="scientific">Mycolicibacterium fortuitum</name>
    <name type="common">Mycobacterium fortuitum</name>
    <dbReference type="NCBI Taxonomy" id="1766"/>
    <lineage>
        <taxon>Bacteria</taxon>
        <taxon>Bacillati</taxon>
        <taxon>Actinomycetota</taxon>
        <taxon>Actinomycetes</taxon>
        <taxon>Mycobacteriales</taxon>
        <taxon>Mycobacteriaceae</taxon>
        <taxon>Mycolicibacterium</taxon>
    </lineage>
</organism>
<evidence type="ECO:0000313" key="3">
    <source>
        <dbReference type="Proteomes" id="UP000187001"/>
    </source>
</evidence>
<protein>
    <submittedName>
        <fullName evidence="2">Uncharacterized protein</fullName>
    </submittedName>
</protein>
<sequence>MTTPLPEPVPGPRWTRKRFNTMLADCYGTNAAGGINVDAVAEYAGVTTTTVHRWIGSDNVPNSRHTAAPPARITQLQRGPDNVESLNTGAFERAQLILANLDDDTYILPTWRESGWLNEHAVIIVEVNNKPWRQVVVTKANTRALTEIRRRSVIVTGLALPTRFHAQILAHAVMIRQQEWRVHPSAEQLAKGRTQVWMADAPAVPLGSLADQIGVGPGRQVDDRDQARRSADRSPRSGRNG</sequence>
<gene>
    <name evidence="2" type="ORF">A5742_17315</name>
</gene>
<evidence type="ECO:0000256" key="1">
    <source>
        <dbReference type="SAM" id="MobiDB-lite"/>
    </source>
</evidence>
<evidence type="ECO:0000313" key="2">
    <source>
        <dbReference type="EMBL" id="OMC51901.1"/>
    </source>
</evidence>
<accession>A0ABD6QU19</accession>
<dbReference type="Proteomes" id="UP000187001">
    <property type="component" value="Unassembled WGS sequence"/>
</dbReference>
<name>A0ABD6QU19_MYCFO</name>
<dbReference type="EMBL" id="MBER01000010">
    <property type="protein sequence ID" value="OMC51901.1"/>
    <property type="molecule type" value="Genomic_DNA"/>
</dbReference>
<dbReference type="AlphaFoldDB" id="A0ABD6QU19"/>
<reference evidence="2 3" key="1">
    <citation type="submission" date="2016-07" db="EMBL/GenBank/DDBJ databases">
        <authorList>
            <person name="Sutton G."/>
            <person name="Brinkac L."/>
            <person name="Sanka R."/>
            <person name="Adams M."/>
            <person name="Lau E."/>
            <person name="Kumar A."/>
            <person name="Macaden R."/>
        </authorList>
    </citation>
    <scope>NUCLEOTIDE SEQUENCE [LARGE SCALE GENOMIC DNA]</scope>
    <source>
        <strain evidence="2 3">GA-0871</strain>
    </source>
</reference>